<name>L9YA38_9EURY</name>
<proteinExistence type="predicted"/>
<evidence type="ECO:0000313" key="1">
    <source>
        <dbReference type="EMBL" id="ELY70939.1"/>
    </source>
</evidence>
<dbReference type="EMBL" id="AOID01000005">
    <property type="protein sequence ID" value="ELY70939.1"/>
    <property type="molecule type" value="Genomic_DNA"/>
</dbReference>
<comment type="caution">
    <text evidence="1">The sequence shown here is derived from an EMBL/GenBank/DDBJ whole genome shotgun (WGS) entry which is preliminary data.</text>
</comment>
<dbReference type="STRING" id="1227496.C489_01236"/>
<accession>L9YA38</accession>
<dbReference type="AlphaFoldDB" id="L9YA38"/>
<reference evidence="1 2" key="1">
    <citation type="journal article" date="2014" name="PLoS Genet.">
        <title>Phylogenetically driven sequencing of extremely halophilic archaea reveals strategies for static and dynamic osmo-response.</title>
        <authorList>
            <person name="Becker E.A."/>
            <person name="Seitzer P.M."/>
            <person name="Tritt A."/>
            <person name="Larsen D."/>
            <person name="Krusor M."/>
            <person name="Yao A.I."/>
            <person name="Wu D."/>
            <person name="Madern D."/>
            <person name="Eisen J.A."/>
            <person name="Darling A.E."/>
            <person name="Facciotti M.T."/>
        </authorList>
    </citation>
    <scope>NUCLEOTIDE SEQUENCE [LARGE SCALE GENOMIC DNA]</scope>
    <source>
        <strain evidence="1 2">JCM 10478</strain>
    </source>
</reference>
<evidence type="ECO:0000313" key="2">
    <source>
        <dbReference type="Proteomes" id="UP000011632"/>
    </source>
</evidence>
<protein>
    <submittedName>
        <fullName evidence="1">Orc1/cdc6 family replication initiation protein</fullName>
    </submittedName>
</protein>
<sequence length="30" mass="3348">MVHYDLIEAVGERRGRTYRLIDGPGGDDGE</sequence>
<organism evidence="1 2">
    <name type="scientific">Natrinema versiforme JCM 10478</name>
    <dbReference type="NCBI Taxonomy" id="1227496"/>
    <lineage>
        <taxon>Archaea</taxon>
        <taxon>Methanobacteriati</taxon>
        <taxon>Methanobacteriota</taxon>
        <taxon>Stenosarchaea group</taxon>
        <taxon>Halobacteria</taxon>
        <taxon>Halobacteriales</taxon>
        <taxon>Natrialbaceae</taxon>
        <taxon>Natrinema</taxon>
    </lineage>
</organism>
<dbReference type="Proteomes" id="UP000011632">
    <property type="component" value="Unassembled WGS sequence"/>
</dbReference>
<keyword evidence="2" id="KW-1185">Reference proteome</keyword>
<gene>
    <name evidence="1" type="ORF">C489_01236</name>
</gene>